<feature type="transmembrane region" description="Helical" evidence="7">
    <location>
        <begin position="223"/>
        <end position="241"/>
    </location>
</feature>
<dbReference type="NCBIfam" id="TIGR00698">
    <property type="entry name" value="YeiH family putative sulfate export transporter"/>
    <property type="match status" value="1"/>
</dbReference>
<feature type="transmembrane region" description="Helical" evidence="7">
    <location>
        <begin position="253"/>
        <end position="273"/>
    </location>
</feature>
<dbReference type="EMBL" id="CP000089">
    <property type="protein sequence ID" value="AAZ47230.1"/>
    <property type="molecule type" value="Genomic_DNA"/>
</dbReference>
<dbReference type="InterPro" id="IPR018383">
    <property type="entry name" value="UPF0324_pro"/>
</dbReference>
<dbReference type="PANTHER" id="PTHR30106:SF2">
    <property type="entry name" value="UPF0324 INNER MEMBRANE PROTEIN YEIH"/>
    <property type="match status" value="1"/>
</dbReference>
<feature type="transmembrane region" description="Helical" evidence="7">
    <location>
        <begin position="188"/>
        <end position="211"/>
    </location>
</feature>
<gene>
    <name evidence="8" type="ordered locus">Daro_2496</name>
</gene>
<dbReference type="PANTHER" id="PTHR30106">
    <property type="entry name" value="INNER MEMBRANE PROTEIN YEIH-RELATED"/>
    <property type="match status" value="1"/>
</dbReference>
<evidence type="ECO:0000256" key="7">
    <source>
        <dbReference type="SAM" id="Phobius"/>
    </source>
</evidence>
<keyword evidence="4 7" id="KW-0812">Transmembrane</keyword>
<proteinExistence type="inferred from homology"/>
<feature type="transmembrane region" description="Helical" evidence="7">
    <location>
        <begin position="95"/>
        <end position="112"/>
    </location>
</feature>
<comment type="similarity">
    <text evidence="2">Belongs to the UPF0324 family.</text>
</comment>
<feature type="transmembrane region" description="Helical" evidence="7">
    <location>
        <begin position="313"/>
        <end position="334"/>
    </location>
</feature>
<name>Q47D51_DECAR</name>
<keyword evidence="6 7" id="KW-0472">Membrane</keyword>
<feature type="transmembrane region" description="Helical" evidence="7">
    <location>
        <begin position="124"/>
        <end position="146"/>
    </location>
</feature>
<dbReference type="InterPro" id="IPR004630">
    <property type="entry name" value="UPF0324_YeiH-like"/>
</dbReference>
<keyword evidence="3" id="KW-1003">Cell membrane</keyword>
<evidence type="ECO:0000256" key="4">
    <source>
        <dbReference type="ARBA" id="ARBA00022692"/>
    </source>
</evidence>
<reference evidence="8" key="1">
    <citation type="submission" date="2005-08" db="EMBL/GenBank/DDBJ databases">
        <title>Complete sequence of Dechloromonas aromatica RCB.</title>
        <authorList>
            <person name="Salinero K.K."/>
            <person name="Copeland A."/>
            <person name="Lucas S."/>
            <person name="Lapidus A."/>
            <person name="Barry K."/>
            <person name="Detter J.C."/>
            <person name="Glavina T."/>
            <person name="Hammon N."/>
            <person name="Israni S."/>
            <person name="Pitluck S."/>
            <person name="Di Bartolo G."/>
            <person name="Trong S."/>
            <person name="Schmutz J."/>
            <person name="Larimer F."/>
            <person name="Land M."/>
            <person name="Ivanova N."/>
            <person name="Richardson P."/>
        </authorList>
    </citation>
    <scope>NUCLEOTIDE SEQUENCE</scope>
    <source>
        <strain evidence="8">RCB</strain>
    </source>
</reference>
<dbReference type="KEGG" id="dar:Daro_2496"/>
<evidence type="ECO:0000313" key="8">
    <source>
        <dbReference type="EMBL" id="AAZ47230.1"/>
    </source>
</evidence>
<evidence type="ECO:0000256" key="2">
    <source>
        <dbReference type="ARBA" id="ARBA00007977"/>
    </source>
</evidence>
<dbReference type="GO" id="GO:0005886">
    <property type="term" value="C:plasma membrane"/>
    <property type="evidence" value="ECO:0007669"/>
    <property type="project" value="UniProtKB-SubCell"/>
</dbReference>
<sequence>MFSSKLFPGLGLIALLVVLSGLAARRPELSVLGASPLTLAILLGALLGNLRPTLAHGSWQPGLRFAQKVLLRGGVALYGFNLNLQQIAEAGRSGLLIDMLMLCSTLAVGYFVGTRWLRMEPASALLIAAGSAICGAAAIVATVSVLRLEENDSVRKAAAAVATVVLFGTAAMFLYPLLFAWLGGSRPLFGIFIGSTVHEVAQVVAIGNAIGGAAAHNAVIIKMIRVLMLVPFLLGLSLWLARGEPAAQQRNIAVPWFALIFVLFAALNSLFALPDNLLHILRQTGVICLSFAMAAFGMETTLTLIRQAGLKPLLLGAILFAYLVIVGGGVNFWLAG</sequence>
<evidence type="ECO:0000256" key="5">
    <source>
        <dbReference type="ARBA" id="ARBA00022989"/>
    </source>
</evidence>
<organism evidence="8">
    <name type="scientific">Dechloromonas aromatica (strain RCB)</name>
    <dbReference type="NCBI Taxonomy" id="159087"/>
    <lineage>
        <taxon>Bacteria</taxon>
        <taxon>Pseudomonadati</taxon>
        <taxon>Pseudomonadota</taxon>
        <taxon>Betaproteobacteria</taxon>
        <taxon>Rhodocyclales</taxon>
        <taxon>Azonexaceae</taxon>
        <taxon>Dechloromonas</taxon>
    </lineage>
</organism>
<keyword evidence="5 7" id="KW-1133">Transmembrane helix</keyword>
<evidence type="ECO:0000256" key="3">
    <source>
        <dbReference type="ARBA" id="ARBA00022475"/>
    </source>
</evidence>
<dbReference type="STRING" id="159087.Daro_2496"/>
<evidence type="ECO:0000256" key="1">
    <source>
        <dbReference type="ARBA" id="ARBA00004651"/>
    </source>
</evidence>
<accession>Q47D51</accession>
<dbReference type="OrthoDB" id="9805703at2"/>
<feature type="transmembrane region" description="Helical" evidence="7">
    <location>
        <begin position="33"/>
        <end position="50"/>
    </location>
</feature>
<protein>
    <submittedName>
        <fullName evidence="8">Uncharacterized protein</fullName>
    </submittedName>
</protein>
<dbReference type="AlphaFoldDB" id="Q47D51"/>
<dbReference type="eggNOG" id="COG2855">
    <property type="taxonomic scope" value="Bacteria"/>
</dbReference>
<evidence type="ECO:0000256" key="6">
    <source>
        <dbReference type="ARBA" id="ARBA00023136"/>
    </source>
</evidence>
<dbReference type="Pfam" id="PF03601">
    <property type="entry name" value="Cons_hypoth698"/>
    <property type="match status" value="1"/>
</dbReference>
<feature type="transmembrane region" description="Helical" evidence="7">
    <location>
        <begin position="158"/>
        <end position="182"/>
    </location>
</feature>
<comment type="subcellular location">
    <subcellularLocation>
        <location evidence="1">Cell membrane</location>
        <topology evidence="1">Multi-pass membrane protein</topology>
    </subcellularLocation>
</comment>
<feature type="transmembrane region" description="Helical" evidence="7">
    <location>
        <begin position="285"/>
        <end position="307"/>
    </location>
</feature>
<dbReference type="HOGENOM" id="CLU_033541_0_0_4"/>